<accession>A0A7I7PCJ3</accession>
<dbReference type="KEGG" id="mnv:MNVI_16000"/>
<proteinExistence type="predicted"/>
<evidence type="ECO:0000313" key="2">
    <source>
        <dbReference type="Proteomes" id="UP000466894"/>
    </source>
</evidence>
<organism evidence="1 2">
    <name type="scientific">Mycobacterium noviomagense</name>
    <dbReference type="NCBI Taxonomy" id="459858"/>
    <lineage>
        <taxon>Bacteria</taxon>
        <taxon>Bacillati</taxon>
        <taxon>Actinomycetota</taxon>
        <taxon>Actinomycetes</taxon>
        <taxon>Mycobacteriales</taxon>
        <taxon>Mycobacteriaceae</taxon>
        <taxon>Mycobacterium</taxon>
    </lineage>
</organism>
<name>A0A7I7PCJ3_9MYCO</name>
<dbReference type="Proteomes" id="UP000466894">
    <property type="component" value="Chromosome"/>
</dbReference>
<dbReference type="EMBL" id="AP022583">
    <property type="protein sequence ID" value="BBY06282.1"/>
    <property type="molecule type" value="Genomic_DNA"/>
</dbReference>
<dbReference type="AlphaFoldDB" id="A0A7I7PCJ3"/>
<sequence length="125" mass="14023">MRFQNGLRIRSVGDRRKADRFGEANQLRWDGHAHVVPTLQELTANSDARFDIATASPARQHKSHYVIVAFHCPMGFSTRSSHCRAIETIRTSLDGIYVATGNTCHEGRPKWSDPASILDEAIHPE</sequence>
<reference evidence="1 2" key="1">
    <citation type="journal article" date="2019" name="Emerg. Microbes Infect.">
        <title>Comprehensive subspecies identification of 175 nontuberculous mycobacteria species based on 7547 genomic profiles.</title>
        <authorList>
            <person name="Matsumoto Y."/>
            <person name="Kinjo T."/>
            <person name="Motooka D."/>
            <person name="Nabeya D."/>
            <person name="Jung N."/>
            <person name="Uechi K."/>
            <person name="Horii T."/>
            <person name="Iida T."/>
            <person name="Fujita J."/>
            <person name="Nakamura S."/>
        </authorList>
    </citation>
    <scope>NUCLEOTIDE SEQUENCE [LARGE SCALE GENOMIC DNA]</scope>
    <source>
        <strain evidence="1 2">JCM 16367</strain>
    </source>
</reference>
<gene>
    <name evidence="1" type="ORF">MNVI_16000</name>
</gene>
<protein>
    <submittedName>
        <fullName evidence="1">Uncharacterized protein</fullName>
    </submittedName>
</protein>
<evidence type="ECO:0000313" key="1">
    <source>
        <dbReference type="EMBL" id="BBY06282.1"/>
    </source>
</evidence>